<dbReference type="InParanoid" id="A0A409X9Y3"/>
<dbReference type="AlphaFoldDB" id="A0A409X9Y3"/>
<gene>
    <name evidence="2" type="ORF">CVT25_005926</name>
</gene>
<feature type="region of interest" description="Disordered" evidence="1">
    <location>
        <begin position="58"/>
        <end position="111"/>
    </location>
</feature>
<accession>A0A409X9Y3</accession>
<name>A0A409X9Y3_PSICY</name>
<dbReference type="Proteomes" id="UP000283269">
    <property type="component" value="Unassembled WGS sequence"/>
</dbReference>
<keyword evidence="3" id="KW-1185">Reference proteome</keyword>
<comment type="caution">
    <text evidence="2">The sequence shown here is derived from an EMBL/GenBank/DDBJ whole genome shotgun (WGS) entry which is preliminary data.</text>
</comment>
<sequence length="111" mass="11706">MALPSTPAPNLGPPATPAVVHTPLQQPISDPQPRCPLQREGAIFILSLAEQAIEDTMMRSSPLPEHTALGKRPHQVEDSLDGNDTEHNDEPSSTVVSQSLPSISNVAAAVS</sequence>
<feature type="compositionally biased region" description="Polar residues" evidence="1">
    <location>
        <begin position="91"/>
        <end position="105"/>
    </location>
</feature>
<evidence type="ECO:0000313" key="2">
    <source>
        <dbReference type="EMBL" id="PPQ87562.1"/>
    </source>
</evidence>
<evidence type="ECO:0000256" key="1">
    <source>
        <dbReference type="SAM" id="MobiDB-lite"/>
    </source>
</evidence>
<feature type="compositionally biased region" description="Pro residues" evidence="1">
    <location>
        <begin position="1"/>
        <end position="16"/>
    </location>
</feature>
<reference evidence="2 3" key="1">
    <citation type="journal article" date="2018" name="Evol. Lett.">
        <title>Horizontal gene cluster transfer increased hallucinogenic mushroom diversity.</title>
        <authorList>
            <person name="Reynolds H.T."/>
            <person name="Vijayakumar V."/>
            <person name="Gluck-Thaler E."/>
            <person name="Korotkin H.B."/>
            <person name="Matheny P.B."/>
            <person name="Slot J.C."/>
        </authorList>
    </citation>
    <scope>NUCLEOTIDE SEQUENCE [LARGE SCALE GENOMIC DNA]</scope>
    <source>
        <strain evidence="2 3">2631</strain>
    </source>
</reference>
<evidence type="ECO:0000313" key="3">
    <source>
        <dbReference type="Proteomes" id="UP000283269"/>
    </source>
</evidence>
<protein>
    <submittedName>
        <fullName evidence="2">Uncharacterized protein</fullName>
    </submittedName>
</protein>
<proteinExistence type="predicted"/>
<organism evidence="2 3">
    <name type="scientific">Psilocybe cyanescens</name>
    <dbReference type="NCBI Taxonomy" id="93625"/>
    <lineage>
        <taxon>Eukaryota</taxon>
        <taxon>Fungi</taxon>
        <taxon>Dikarya</taxon>
        <taxon>Basidiomycota</taxon>
        <taxon>Agaricomycotina</taxon>
        <taxon>Agaricomycetes</taxon>
        <taxon>Agaricomycetidae</taxon>
        <taxon>Agaricales</taxon>
        <taxon>Agaricineae</taxon>
        <taxon>Strophariaceae</taxon>
        <taxon>Psilocybe</taxon>
    </lineage>
</organism>
<dbReference type="EMBL" id="NHYD01002256">
    <property type="protein sequence ID" value="PPQ87562.1"/>
    <property type="molecule type" value="Genomic_DNA"/>
</dbReference>
<feature type="region of interest" description="Disordered" evidence="1">
    <location>
        <begin position="1"/>
        <end position="33"/>
    </location>
</feature>